<dbReference type="EMBL" id="OV725080">
    <property type="protein sequence ID" value="CAH1398867.1"/>
    <property type="molecule type" value="Genomic_DNA"/>
</dbReference>
<dbReference type="GO" id="GO:0007264">
    <property type="term" value="P:small GTPase-mediated signal transduction"/>
    <property type="evidence" value="ECO:0007669"/>
    <property type="project" value="InterPro"/>
</dbReference>
<evidence type="ECO:0000256" key="4">
    <source>
        <dbReference type="ARBA" id="ARBA00022481"/>
    </source>
</evidence>
<dbReference type="Pfam" id="PF00071">
    <property type="entry name" value="Ras"/>
    <property type="match status" value="1"/>
</dbReference>
<dbReference type="GO" id="GO:0005525">
    <property type="term" value="F:GTP binding"/>
    <property type="evidence" value="ECO:0007669"/>
    <property type="project" value="UniProtKB-KW"/>
</dbReference>
<evidence type="ECO:0000256" key="8">
    <source>
        <dbReference type="ARBA" id="ARBA00023288"/>
    </source>
</evidence>
<proteinExistence type="inferred from homology"/>
<dbReference type="GO" id="GO:0035099">
    <property type="term" value="P:hemocyte migration"/>
    <property type="evidence" value="ECO:0007669"/>
    <property type="project" value="UniProtKB-ARBA"/>
</dbReference>
<dbReference type="GO" id="GO:0001667">
    <property type="term" value="P:ameboidal-type cell migration"/>
    <property type="evidence" value="ECO:0007669"/>
    <property type="project" value="UniProtKB-ARBA"/>
</dbReference>
<dbReference type="Gene3D" id="3.40.50.300">
    <property type="entry name" value="P-loop containing nucleotide triphosphate hydrolases"/>
    <property type="match status" value="1"/>
</dbReference>
<dbReference type="GO" id="GO:0005886">
    <property type="term" value="C:plasma membrane"/>
    <property type="evidence" value="ECO:0007669"/>
    <property type="project" value="UniProtKB-SubCell"/>
</dbReference>
<reference evidence="10" key="1">
    <citation type="submission" date="2022-01" db="EMBL/GenBank/DDBJ databases">
        <authorList>
            <person name="King R."/>
        </authorList>
    </citation>
    <scope>NUCLEOTIDE SEQUENCE</scope>
</reference>
<keyword evidence="3" id="KW-1003">Cell membrane</keyword>
<evidence type="ECO:0000256" key="2">
    <source>
        <dbReference type="ARBA" id="ARBA00010142"/>
    </source>
</evidence>
<dbReference type="InterPro" id="IPR003578">
    <property type="entry name" value="Small_GTPase_Rho"/>
</dbReference>
<evidence type="ECO:0000256" key="9">
    <source>
        <dbReference type="ARBA" id="ARBA00023289"/>
    </source>
</evidence>
<evidence type="ECO:0000256" key="6">
    <source>
        <dbReference type="ARBA" id="ARBA00023134"/>
    </source>
</evidence>
<dbReference type="GO" id="GO:0022412">
    <property type="term" value="P:cellular process involved in reproduction in multicellular organism"/>
    <property type="evidence" value="ECO:0007669"/>
    <property type="project" value="UniProtKB-ARBA"/>
</dbReference>
<dbReference type="CDD" id="cd00157">
    <property type="entry name" value="Rho"/>
    <property type="match status" value="1"/>
</dbReference>
<dbReference type="PROSITE" id="PS51420">
    <property type="entry name" value="RHO"/>
    <property type="match status" value="1"/>
</dbReference>
<evidence type="ECO:0000256" key="1">
    <source>
        <dbReference type="ARBA" id="ARBA00004342"/>
    </source>
</evidence>
<keyword evidence="4" id="KW-0488">Methylation</keyword>
<comment type="similarity">
    <text evidence="2">Belongs to the small GTPase superfamily. Rho family.</text>
</comment>
<dbReference type="SUPFAM" id="SSF52540">
    <property type="entry name" value="P-loop containing nucleoside triphosphate hydrolases"/>
    <property type="match status" value="1"/>
</dbReference>
<dbReference type="OrthoDB" id="8830751at2759"/>
<keyword evidence="7" id="KW-0472">Membrane</keyword>
<keyword evidence="6" id="KW-0342">GTP-binding</keyword>
<dbReference type="InterPro" id="IPR005225">
    <property type="entry name" value="Small_GTP-bd"/>
</dbReference>
<dbReference type="PROSITE" id="PS51419">
    <property type="entry name" value="RAB"/>
    <property type="match status" value="1"/>
</dbReference>
<organism evidence="10 11">
    <name type="scientific">Nezara viridula</name>
    <name type="common">Southern green stink bug</name>
    <name type="synonym">Cimex viridulus</name>
    <dbReference type="NCBI Taxonomy" id="85310"/>
    <lineage>
        <taxon>Eukaryota</taxon>
        <taxon>Metazoa</taxon>
        <taxon>Ecdysozoa</taxon>
        <taxon>Arthropoda</taxon>
        <taxon>Hexapoda</taxon>
        <taxon>Insecta</taxon>
        <taxon>Pterygota</taxon>
        <taxon>Neoptera</taxon>
        <taxon>Paraneoptera</taxon>
        <taxon>Hemiptera</taxon>
        <taxon>Heteroptera</taxon>
        <taxon>Panheteroptera</taxon>
        <taxon>Pentatomomorpha</taxon>
        <taxon>Pentatomoidea</taxon>
        <taxon>Pentatomidae</taxon>
        <taxon>Pentatominae</taxon>
        <taxon>Nezara</taxon>
    </lineage>
</organism>
<dbReference type="SMART" id="SM00175">
    <property type="entry name" value="RAB"/>
    <property type="match status" value="1"/>
</dbReference>
<keyword evidence="9" id="KW-0636">Prenylation</keyword>
<dbReference type="AlphaFoldDB" id="A0A9P0HBM8"/>
<dbReference type="InterPro" id="IPR001806">
    <property type="entry name" value="Small_GTPase"/>
</dbReference>
<accession>A0A9P0HBM8</accession>
<dbReference type="PRINTS" id="PR00449">
    <property type="entry name" value="RASTRNSFRMNG"/>
</dbReference>
<evidence type="ECO:0000313" key="10">
    <source>
        <dbReference type="EMBL" id="CAH1398867.1"/>
    </source>
</evidence>
<dbReference type="InterPro" id="IPR027417">
    <property type="entry name" value="P-loop_NTPase"/>
</dbReference>
<keyword evidence="11" id="KW-1185">Reference proteome</keyword>
<name>A0A9P0HBM8_NEZVI</name>
<gene>
    <name evidence="10" type="ORF">NEZAVI_LOCUS8438</name>
</gene>
<dbReference type="GO" id="GO:0003006">
    <property type="term" value="P:developmental process involved in reproduction"/>
    <property type="evidence" value="ECO:0007669"/>
    <property type="project" value="UniProtKB-ARBA"/>
</dbReference>
<dbReference type="Proteomes" id="UP001152798">
    <property type="component" value="Chromosome 4"/>
</dbReference>
<dbReference type="GO" id="GO:0003924">
    <property type="term" value="F:GTPase activity"/>
    <property type="evidence" value="ECO:0007669"/>
    <property type="project" value="InterPro"/>
</dbReference>
<dbReference type="SMART" id="SM00173">
    <property type="entry name" value="RAS"/>
    <property type="match status" value="1"/>
</dbReference>
<evidence type="ECO:0000256" key="3">
    <source>
        <dbReference type="ARBA" id="ARBA00022475"/>
    </source>
</evidence>
<comment type="subcellular location">
    <subcellularLocation>
        <location evidence="1">Cell membrane</location>
        <topology evidence="1">Lipid-anchor</topology>
        <orientation evidence="1">Cytoplasmic side</orientation>
    </subcellularLocation>
</comment>
<dbReference type="NCBIfam" id="TIGR00231">
    <property type="entry name" value="small_GTP"/>
    <property type="match status" value="1"/>
</dbReference>
<dbReference type="GO" id="GO:0035006">
    <property type="term" value="P:melanization defense response"/>
    <property type="evidence" value="ECO:0007669"/>
    <property type="project" value="UniProtKB-ARBA"/>
</dbReference>
<dbReference type="PROSITE" id="PS51421">
    <property type="entry name" value="RAS"/>
    <property type="match status" value="1"/>
</dbReference>
<dbReference type="SMART" id="SM00174">
    <property type="entry name" value="RHO"/>
    <property type="match status" value="1"/>
</dbReference>
<dbReference type="PANTHER" id="PTHR24072">
    <property type="entry name" value="RHO FAMILY GTPASE"/>
    <property type="match status" value="1"/>
</dbReference>
<keyword evidence="8" id="KW-0449">Lipoprotein</keyword>
<evidence type="ECO:0000256" key="5">
    <source>
        <dbReference type="ARBA" id="ARBA00022741"/>
    </source>
</evidence>
<evidence type="ECO:0000313" key="11">
    <source>
        <dbReference type="Proteomes" id="UP001152798"/>
    </source>
</evidence>
<sequence length="240" mass="27626">MCVSCAVRFGNKKTNFLSMECLMPRRKENNWKDFMVNACKIDVESKIGEDQSRSTSNLRRLKITAVGDGLVGKTCLLITYTTQRFPVEYVPTVFDNFADTITVDGQEYNMTLWDTAGQEDFERLRPLTYPNTDCFLLCFSVGNKVSYSNVLCKWYPELKHYCPHVPIILVATKSDLRDDENVETLKPSDGKRLKRKIRATKYMECSALRSDGLEEIFREAVRAASKKPNTKKKPLCWPFK</sequence>
<dbReference type="FunFam" id="3.40.50.300:FF:000983">
    <property type="entry name" value="Rho family GTPase"/>
    <property type="match status" value="1"/>
</dbReference>
<evidence type="ECO:0008006" key="12">
    <source>
        <dbReference type="Google" id="ProtNLM"/>
    </source>
</evidence>
<evidence type="ECO:0000256" key="7">
    <source>
        <dbReference type="ARBA" id="ARBA00023136"/>
    </source>
</evidence>
<keyword evidence="5" id="KW-0547">Nucleotide-binding</keyword>
<protein>
    <recommendedName>
        <fullName evidence="12">Ras-like GTP-binding protein RhoL</fullName>
    </recommendedName>
</protein>